<keyword evidence="15" id="KW-1185">Reference proteome</keyword>
<dbReference type="SUPFAM" id="SSF55874">
    <property type="entry name" value="ATPase domain of HSP90 chaperone/DNA topoisomerase II/histidine kinase"/>
    <property type="match status" value="1"/>
</dbReference>
<comment type="caution">
    <text evidence="14">The sequence shown here is derived from an EMBL/GenBank/DDBJ whole genome shotgun (WGS) entry which is preliminary data.</text>
</comment>
<dbReference type="GO" id="GO:0005886">
    <property type="term" value="C:plasma membrane"/>
    <property type="evidence" value="ECO:0007669"/>
    <property type="project" value="TreeGrafter"/>
</dbReference>
<dbReference type="PROSITE" id="PS50109">
    <property type="entry name" value="HIS_KIN"/>
    <property type="match status" value="1"/>
</dbReference>
<dbReference type="RefSeq" id="WP_319614068.1">
    <property type="nucleotide sequence ID" value="NZ_JAWXYB010000018.1"/>
</dbReference>
<dbReference type="CDD" id="cd06225">
    <property type="entry name" value="HAMP"/>
    <property type="match status" value="1"/>
</dbReference>
<keyword evidence="8 11" id="KW-1133">Transmembrane helix</keyword>
<evidence type="ECO:0000256" key="2">
    <source>
        <dbReference type="ARBA" id="ARBA00004370"/>
    </source>
</evidence>
<accession>A0AAW9DQ16</accession>
<feature type="transmembrane region" description="Helical" evidence="11">
    <location>
        <begin position="28"/>
        <end position="51"/>
    </location>
</feature>
<dbReference type="Gene3D" id="3.30.565.10">
    <property type="entry name" value="Histidine kinase-like ATPase, C-terminal domain"/>
    <property type="match status" value="1"/>
</dbReference>
<evidence type="ECO:0000256" key="8">
    <source>
        <dbReference type="ARBA" id="ARBA00022989"/>
    </source>
</evidence>
<evidence type="ECO:0000313" key="14">
    <source>
        <dbReference type="EMBL" id="MDX5931149.1"/>
    </source>
</evidence>
<comment type="catalytic activity">
    <reaction evidence="1">
        <text>ATP + protein L-histidine = ADP + protein N-phospho-L-histidine.</text>
        <dbReference type="EC" id="2.7.13.3"/>
    </reaction>
</comment>
<keyword evidence="4" id="KW-0597">Phosphoprotein</keyword>
<proteinExistence type="predicted"/>
<keyword evidence="9" id="KW-0902">Two-component regulatory system</keyword>
<gene>
    <name evidence="14" type="ORF">SIL87_10270</name>
</gene>
<evidence type="ECO:0000256" key="4">
    <source>
        <dbReference type="ARBA" id="ARBA00022553"/>
    </source>
</evidence>
<feature type="domain" description="HAMP" evidence="13">
    <location>
        <begin position="198"/>
        <end position="251"/>
    </location>
</feature>
<dbReference type="GO" id="GO:0005524">
    <property type="term" value="F:ATP binding"/>
    <property type="evidence" value="ECO:0007669"/>
    <property type="project" value="UniProtKB-KW"/>
</dbReference>
<name>A0AAW9DQ16_ACIAO</name>
<evidence type="ECO:0000256" key="10">
    <source>
        <dbReference type="ARBA" id="ARBA00023136"/>
    </source>
</evidence>
<dbReference type="Proteomes" id="UP001279553">
    <property type="component" value="Unassembled WGS sequence"/>
</dbReference>
<feature type="transmembrane region" description="Helical" evidence="11">
    <location>
        <begin position="177"/>
        <end position="200"/>
    </location>
</feature>
<dbReference type="Pfam" id="PF00672">
    <property type="entry name" value="HAMP"/>
    <property type="match status" value="1"/>
</dbReference>
<keyword evidence="14" id="KW-0067">ATP-binding</keyword>
<dbReference type="PANTHER" id="PTHR45436:SF8">
    <property type="entry name" value="HISTIDINE KINASE"/>
    <property type="match status" value="1"/>
</dbReference>
<dbReference type="SMART" id="SM00388">
    <property type="entry name" value="HisKA"/>
    <property type="match status" value="1"/>
</dbReference>
<keyword evidence="14" id="KW-0547">Nucleotide-binding</keyword>
<evidence type="ECO:0000259" key="13">
    <source>
        <dbReference type="PROSITE" id="PS50885"/>
    </source>
</evidence>
<keyword evidence="6 11" id="KW-0812">Transmembrane</keyword>
<sequence length="503" mass="55099">MSSSAPDQPETTTSAIRPVRWRRLLRSAGVRFAVLYALVFGVSTILLAASLRYSTIGLLDRQTHEAIRTDARGLAAHFKTGGLSALVLTLDGRINEDINENAIYLLVDPLGNRIAGNLSRWPQGIDTPQVWYQVPVERSGKRSHALMRFYDLPGGFQLLVGRDVSARTQLRRLLRDGLIWALAAMVLLGALGALIIRGLFKRALADISATTRAIARGDLTQRVRRSGHGDEFDELAETINDMLDRITKLMNGVREVSNAIAHDLRTPITRARARLEDAASHARTEEELRGAVDRATGELDGVVKVFQALLRIAEIEAGARRSAFANIDLTLVLEDLAEFFEAVAEERHIAIDTRWPPDLPMVGDRDMLQQAVANLLENAIKFSPPDHRVAISARMDAADIEIEIADEGPGIPEADRPRATERFYRGELARSTPGTGLGLALVAAIAQLHGGVLRLEDNAPGLRAVLVLPRRALNPEATLRIKLWAQTVRKAETQSGADAQRGA</sequence>
<keyword evidence="7" id="KW-0418">Kinase</keyword>
<dbReference type="PRINTS" id="PR00344">
    <property type="entry name" value="BCTRLSENSOR"/>
</dbReference>
<dbReference type="Gene3D" id="6.10.340.10">
    <property type="match status" value="1"/>
</dbReference>
<dbReference type="SMART" id="SM00304">
    <property type="entry name" value="HAMP"/>
    <property type="match status" value="1"/>
</dbReference>
<dbReference type="EC" id="2.7.13.3" evidence="3"/>
<dbReference type="SMART" id="SM00387">
    <property type="entry name" value="HATPase_c"/>
    <property type="match status" value="1"/>
</dbReference>
<dbReference type="InterPro" id="IPR050428">
    <property type="entry name" value="TCS_sensor_his_kinase"/>
</dbReference>
<evidence type="ECO:0000256" key="11">
    <source>
        <dbReference type="SAM" id="Phobius"/>
    </source>
</evidence>
<evidence type="ECO:0000259" key="12">
    <source>
        <dbReference type="PROSITE" id="PS50109"/>
    </source>
</evidence>
<dbReference type="EMBL" id="JAWXYB010000018">
    <property type="protein sequence ID" value="MDX5931149.1"/>
    <property type="molecule type" value="Genomic_DNA"/>
</dbReference>
<evidence type="ECO:0000256" key="7">
    <source>
        <dbReference type="ARBA" id="ARBA00022777"/>
    </source>
</evidence>
<keyword evidence="5" id="KW-0808">Transferase</keyword>
<dbReference type="InterPro" id="IPR004358">
    <property type="entry name" value="Sig_transdc_His_kin-like_C"/>
</dbReference>
<keyword evidence="10 11" id="KW-0472">Membrane</keyword>
<dbReference type="SUPFAM" id="SSF47384">
    <property type="entry name" value="Homodimeric domain of signal transducing histidine kinase"/>
    <property type="match status" value="1"/>
</dbReference>
<dbReference type="CDD" id="cd00082">
    <property type="entry name" value="HisKA"/>
    <property type="match status" value="1"/>
</dbReference>
<dbReference type="InterPro" id="IPR003594">
    <property type="entry name" value="HATPase_dom"/>
</dbReference>
<feature type="domain" description="Histidine kinase" evidence="12">
    <location>
        <begin position="259"/>
        <end position="472"/>
    </location>
</feature>
<dbReference type="InterPro" id="IPR003660">
    <property type="entry name" value="HAMP_dom"/>
</dbReference>
<reference evidence="14 15" key="1">
    <citation type="submission" date="2023-11" db="EMBL/GenBank/DDBJ databases">
        <title>MicrobeMod: A computational toolkit for identifying prokaryotic methylation and restriction-modification with nanopore sequencing.</title>
        <authorList>
            <person name="Crits-Christoph A."/>
            <person name="Kang S.C."/>
            <person name="Lee H."/>
            <person name="Ostrov N."/>
        </authorList>
    </citation>
    <scope>NUCLEOTIDE SEQUENCE [LARGE SCALE GENOMIC DNA]</scope>
    <source>
        <strain evidence="14 15">DSMZ 700</strain>
    </source>
</reference>
<dbReference type="InterPro" id="IPR005467">
    <property type="entry name" value="His_kinase_dom"/>
</dbReference>
<comment type="subcellular location">
    <subcellularLocation>
        <location evidence="2">Membrane</location>
    </subcellularLocation>
</comment>
<dbReference type="InterPro" id="IPR036097">
    <property type="entry name" value="HisK_dim/P_sf"/>
</dbReference>
<dbReference type="AlphaFoldDB" id="A0AAW9DQ16"/>
<dbReference type="Gene3D" id="1.10.287.130">
    <property type="match status" value="1"/>
</dbReference>
<evidence type="ECO:0000256" key="6">
    <source>
        <dbReference type="ARBA" id="ARBA00022692"/>
    </source>
</evidence>
<dbReference type="SUPFAM" id="SSF158472">
    <property type="entry name" value="HAMP domain-like"/>
    <property type="match status" value="1"/>
</dbReference>
<protein>
    <recommendedName>
        <fullName evidence="3">histidine kinase</fullName>
        <ecNumber evidence="3">2.7.13.3</ecNumber>
    </recommendedName>
</protein>
<evidence type="ECO:0000313" key="15">
    <source>
        <dbReference type="Proteomes" id="UP001279553"/>
    </source>
</evidence>
<evidence type="ECO:0000256" key="9">
    <source>
        <dbReference type="ARBA" id="ARBA00023012"/>
    </source>
</evidence>
<dbReference type="InterPro" id="IPR036890">
    <property type="entry name" value="HATPase_C_sf"/>
</dbReference>
<dbReference type="CDD" id="cd00075">
    <property type="entry name" value="HATPase"/>
    <property type="match status" value="1"/>
</dbReference>
<evidence type="ECO:0000256" key="1">
    <source>
        <dbReference type="ARBA" id="ARBA00000085"/>
    </source>
</evidence>
<dbReference type="GO" id="GO:0000155">
    <property type="term" value="F:phosphorelay sensor kinase activity"/>
    <property type="evidence" value="ECO:0007669"/>
    <property type="project" value="InterPro"/>
</dbReference>
<evidence type="ECO:0000256" key="3">
    <source>
        <dbReference type="ARBA" id="ARBA00012438"/>
    </source>
</evidence>
<dbReference type="PANTHER" id="PTHR45436">
    <property type="entry name" value="SENSOR HISTIDINE KINASE YKOH"/>
    <property type="match status" value="1"/>
</dbReference>
<evidence type="ECO:0000256" key="5">
    <source>
        <dbReference type="ARBA" id="ARBA00022679"/>
    </source>
</evidence>
<dbReference type="PROSITE" id="PS50885">
    <property type="entry name" value="HAMP"/>
    <property type="match status" value="1"/>
</dbReference>
<dbReference type="Pfam" id="PF02518">
    <property type="entry name" value="HATPase_c"/>
    <property type="match status" value="1"/>
</dbReference>
<organism evidence="14 15">
    <name type="scientific">Acidiphilium acidophilum</name>
    <name type="common">Thiobacillus acidophilus</name>
    <dbReference type="NCBI Taxonomy" id="76588"/>
    <lineage>
        <taxon>Bacteria</taxon>
        <taxon>Pseudomonadati</taxon>
        <taxon>Pseudomonadota</taxon>
        <taxon>Alphaproteobacteria</taxon>
        <taxon>Acetobacterales</taxon>
        <taxon>Acidocellaceae</taxon>
        <taxon>Acidiphilium</taxon>
    </lineage>
</organism>
<dbReference type="InterPro" id="IPR003661">
    <property type="entry name" value="HisK_dim/P_dom"/>
</dbReference>